<dbReference type="PANTHER" id="PTHR31642">
    <property type="entry name" value="TRICHOTHECENE 3-O-ACETYLTRANSFERASE"/>
    <property type="match status" value="1"/>
</dbReference>
<feature type="compositionally biased region" description="Basic and acidic residues" evidence="4">
    <location>
        <begin position="195"/>
        <end position="210"/>
    </location>
</feature>
<dbReference type="Proteomes" id="UP000244336">
    <property type="component" value="Chromosome 6"/>
</dbReference>
<keyword evidence="3" id="KW-0012">Acyltransferase</keyword>
<reference evidence="5 6" key="1">
    <citation type="submission" date="2018-04" db="EMBL/GenBank/DDBJ databases">
        <title>WGS assembly of Panicum hallii var. hallii HAL2.</title>
        <authorList>
            <person name="Lovell J."/>
            <person name="Jenkins J."/>
            <person name="Lowry D."/>
            <person name="Mamidi S."/>
            <person name="Sreedasyam A."/>
            <person name="Weng X."/>
            <person name="Barry K."/>
            <person name="Bonette J."/>
            <person name="Campitelli B."/>
            <person name="Daum C."/>
            <person name="Gordon S."/>
            <person name="Gould B."/>
            <person name="Lipzen A."/>
            <person name="MacQueen A."/>
            <person name="Palacio-Mejia J."/>
            <person name="Plott C."/>
            <person name="Shakirov E."/>
            <person name="Shu S."/>
            <person name="Yoshinaga Y."/>
            <person name="Zane M."/>
            <person name="Rokhsar D."/>
            <person name="Grimwood J."/>
            <person name="Schmutz J."/>
            <person name="Juenger T."/>
        </authorList>
    </citation>
    <scope>NUCLEOTIDE SEQUENCE [LARGE SCALE GENOMIC DNA]</scope>
    <source>
        <strain evidence="6">cv. HAL2</strain>
    </source>
</reference>
<dbReference type="PANTHER" id="PTHR31642:SF184">
    <property type="entry name" value="SPERMIDINE HYDROXYCINNAMOYL TRANSFERASE"/>
    <property type="match status" value="1"/>
</dbReference>
<feature type="region of interest" description="Disordered" evidence="4">
    <location>
        <begin position="193"/>
        <end position="227"/>
    </location>
</feature>
<comment type="similarity">
    <text evidence="1">Belongs to the plant acyltransferase family.</text>
</comment>
<evidence type="ECO:0000313" key="5">
    <source>
        <dbReference type="EMBL" id="PUZ50819.1"/>
    </source>
</evidence>
<evidence type="ECO:0000256" key="3">
    <source>
        <dbReference type="ARBA" id="ARBA00023315"/>
    </source>
</evidence>
<keyword evidence="6" id="KW-1185">Reference proteome</keyword>
<keyword evidence="2" id="KW-0808">Transferase</keyword>
<gene>
    <name evidence="5" type="ORF">GQ55_6G092100</name>
</gene>
<organism evidence="5 6">
    <name type="scientific">Panicum hallii var. hallii</name>
    <dbReference type="NCBI Taxonomy" id="1504633"/>
    <lineage>
        <taxon>Eukaryota</taxon>
        <taxon>Viridiplantae</taxon>
        <taxon>Streptophyta</taxon>
        <taxon>Embryophyta</taxon>
        <taxon>Tracheophyta</taxon>
        <taxon>Spermatophyta</taxon>
        <taxon>Magnoliopsida</taxon>
        <taxon>Liliopsida</taxon>
        <taxon>Poales</taxon>
        <taxon>Poaceae</taxon>
        <taxon>PACMAD clade</taxon>
        <taxon>Panicoideae</taxon>
        <taxon>Panicodae</taxon>
        <taxon>Paniceae</taxon>
        <taxon>Panicinae</taxon>
        <taxon>Panicum</taxon>
        <taxon>Panicum sect. Panicum</taxon>
    </lineage>
</organism>
<protein>
    <submittedName>
        <fullName evidence="5">Uncharacterized protein</fullName>
    </submittedName>
</protein>
<name>A0A2T7D5F1_9POAL</name>
<dbReference type="EMBL" id="CM009754">
    <property type="protein sequence ID" value="PUZ50819.1"/>
    <property type="molecule type" value="Genomic_DNA"/>
</dbReference>
<dbReference type="Gramene" id="PUZ50819">
    <property type="protein sequence ID" value="PUZ50819"/>
    <property type="gene ID" value="GQ55_6G092100"/>
</dbReference>
<dbReference type="InterPro" id="IPR023213">
    <property type="entry name" value="CAT-like_dom_sf"/>
</dbReference>
<dbReference type="Gene3D" id="3.30.559.10">
    <property type="entry name" value="Chloramphenicol acetyltransferase-like domain"/>
    <property type="match status" value="2"/>
</dbReference>
<dbReference type="GO" id="GO:0016747">
    <property type="term" value="F:acyltransferase activity, transferring groups other than amino-acyl groups"/>
    <property type="evidence" value="ECO:0007669"/>
    <property type="project" value="TreeGrafter"/>
</dbReference>
<proteinExistence type="inferred from homology"/>
<accession>A0A2T7D5F1</accession>
<dbReference type="Pfam" id="PF02458">
    <property type="entry name" value="Transferase"/>
    <property type="match status" value="1"/>
</dbReference>
<evidence type="ECO:0000313" key="6">
    <source>
        <dbReference type="Proteomes" id="UP000244336"/>
    </source>
</evidence>
<evidence type="ECO:0000256" key="1">
    <source>
        <dbReference type="ARBA" id="ARBA00009861"/>
    </source>
</evidence>
<dbReference type="FunFam" id="3.30.559.10:FF:000008">
    <property type="entry name" value="Tryptamine hydroxycinnamoyl transferase"/>
    <property type="match status" value="1"/>
</dbReference>
<sequence>MEIVVQSSKVVKPAYGEGSTPAVDVVIPLTVFDEVYDEYMSSIHGFHSPSPTPAALEAGLARALAEYREWAGRLIAADGSSAAGRRALLLNDAGARFVEATAGIALEAAMPLLLQPAAARRLHPSGEGAEELMLVQVTRFACGSLVVGHTMHHAVGDGFAMCQCLLAWGQCTRGATVDPVPVHDRESFFLPRHPPRVEFDHRGTEFKVPNDNDDDDEKKSPPRPADNDLVVTHKVRFSREFISDLKSRASAAATTLRPYTTMQCLVAHLWRCVTRARGLDGGEATTTLHMAVNGRARMRSPRVPQGYTGNLVLCAHPAATVRELLAGPLGRAAELIRREVARVDDAYFRSFIDFIGSGAVEEEGLEPMYDAAESPDVEVYCLYRIPFYDLDFGGGRQFLYMPSNQPVDGAVYILPLWPQGDGSVEALVSLYSRAMDAFKDCCFSLVHYNKIA</sequence>
<dbReference type="OrthoDB" id="1862401at2759"/>
<dbReference type="AlphaFoldDB" id="A0A2T7D5F1"/>
<dbReference type="STRING" id="1504633.A0A2T7D5F1"/>
<evidence type="ECO:0000256" key="4">
    <source>
        <dbReference type="SAM" id="MobiDB-lite"/>
    </source>
</evidence>
<dbReference type="InterPro" id="IPR050317">
    <property type="entry name" value="Plant_Fungal_Acyltransferase"/>
</dbReference>
<evidence type="ECO:0000256" key="2">
    <source>
        <dbReference type="ARBA" id="ARBA00022679"/>
    </source>
</evidence>